<organism evidence="1 2">
    <name type="scientific">Rickenella mellea</name>
    <dbReference type="NCBI Taxonomy" id="50990"/>
    <lineage>
        <taxon>Eukaryota</taxon>
        <taxon>Fungi</taxon>
        <taxon>Dikarya</taxon>
        <taxon>Basidiomycota</taxon>
        <taxon>Agaricomycotina</taxon>
        <taxon>Agaricomycetes</taxon>
        <taxon>Hymenochaetales</taxon>
        <taxon>Rickenellaceae</taxon>
        <taxon>Rickenella</taxon>
    </lineage>
</organism>
<gene>
    <name evidence="1" type="ORF">BD410DRAFT_155406</name>
</gene>
<reference evidence="1 2" key="1">
    <citation type="submission" date="2018-06" db="EMBL/GenBank/DDBJ databases">
        <title>A transcriptomic atlas of mushroom development highlights an independent origin of complex multicellularity.</title>
        <authorList>
            <consortium name="DOE Joint Genome Institute"/>
            <person name="Krizsan K."/>
            <person name="Almasi E."/>
            <person name="Merenyi Z."/>
            <person name="Sahu N."/>
            <person name="Viragh M."/>
            <person name="Koszo T."/>
            <person name="Mondo S."/>
            <person name="Kiss B."/>
            <person name="Balint B."/>
            <person name="Kues U."/>
            <person name="Barry K."/>
            <person name="Hegedus J.C."/>
            <person name="Henrissat B."/>
            <person name="Johnson J."/>
            <person name="Lipzen A."/>
            <person name="Ohm R."/>
            <person name="Nagy I."/>
            <person name="Pangilinan J."/>
            <person name="Yan J."/>
            <person name="Xiong Y."/>
            <person name="Grigoriev I.V."/>
            <person name="Hibbett D.S."/>
            <person name="Nagy L.G."/>
        </authorList>
    </citation>
    <scope>NUCLEOTIDE SEQUENCE [LARGE SCALE GENOMIC DNA]</scope>
    <source>
        <strain evidence="1 2">SZMC22713</strain>
    </source>
</reference>
<sequence length="132" mass="15460">MLHGKAGQGRERRIGSWTNLTTPTRRIQCVSFYVPWSRASVQSWPEGGVSLVVERKSRSAWIPYGSPHIYRDQRALVTTTCHLFDRREHYHIDHGRFGMRSDASIACILQSIPNRRPREDSIQKEYHWRVVE</sequence>
<dbReference type="EMBL" id="ML170300">
    <property type="protein sequence ID" value="TDL14916.1"/>
    <property type="molecule type" value="Genomic_DNA"/>
</dbReference>
<dbReference type="VEuPathDB" id="FungiDB:BD410DRAFT_155406"/>
<protein>
    <submittedName>
        <fullName evidence="1">Uncharacterized protein</fullName>
    </submittedName>
</protein>
<dbReference type="AlphaFoldDB" id="A0A4Y7PIJ6"/>
<dbReference type="Proteomes" id="UP000294933">
    <property type="component" value="Unassembled WGS sequence"/>
</dbReference>
<accession>A0A4Y7PIJ6</accession>
<keyword evidence="2" id="KW-1185">Reference proteome</keyword>
<proteinExistence type="predicted"/>
<name>A0A4Y7PIJ6_9AGAM</name>
<evidence type="ECO:0000313" key="1">
    <source>
        <dbReference type="EMBL" id="TDL14916.1"/>
    </source>
</evidence>
<evidence type="ECO:0000313" key="2">
    <source>
        <dbReference type="Proteomes" id="UP000294933"/>
    </source>
</evidence>